<accession>L8WLR3</accession>
<gene>
    <name evidence="1" type="ORF">AG1IA_06860</name>
</gene>
<organism evidence="1 2">
    <name type="scientific">Thanatephorus cucumeris (strain AG1-IA)</name>
    <name type="common">Rice sheath blight fungus</name>
    <name type="synonym">Rhizoctonia solani</name>
    <dbReference type="NCBI Taxonomy" id="983506"/>
    <lineage>
        <taxon>Eukaryota</taxon>
        <taxon>Fungi</taxon>
        <taxon>Dikarya</taxon>
        <taxon>Basidiomycota</taxon>
        <taxon>Agaricomycotina</taxon>
        <taxon>Agaricomycetes</taxon>
        <taxon>Cantharellales</taxon>
        <taxon>Ceratobasidiaceae</taxon>
        <taxon>Rhizoctonia</taxon>
        <taxon>Rhizoctonia solani AG-1</taxon>
    </lineage>
</organism>
<dbReference type="AlphaFoldDB" id="L8WLR3"/>
<evidence type="ECO:0000313" key="1">
    <source>
        <dbReference type="EMBL" id="ELU39111.1"/>
    </source>
</evidence>
<evidence type="ECO:0000313" key="2">
    <source>
        <dbReference type="Proteomes" id="UP000011668"/>
    </source>
</evidence>
<protein>
    <submittedName>
        <fullName evidence="1">Uncharacterized protein</fullName>
    </submittedName>
</protein>
<dbReference type="Proteomes" id="UP000011668">
    <property type="component" value="Unassembled WGS sequence"/>
</dbReference>
<dbReference type="EMBL" id="AFRT01001906">
    <property type="protein sequence ID" value="ELU39111.1"/>
    <property type="molecule type" value="Genomic_DNA"/>
</dbReference>
<name>L8WLR3_THACA</name>
<dbReference type="HOGENOM" id="CLU_3160271_0_0_1"/>
<proteinExistence type="predicted"/>
<keyword evidence="2" id="KW-1185">Reference proteome</keyword>
<sequence length="48" mass="5274">MGARRLCTRRLSGCGASRVYAKREIRGWGSIVCRQSTRTVEGVGLTDC</sequence>
<reference evidence="1 2" key="1">
    <citation type="journal article" date="2013" name="Nat. Commun.">
        <title>The evolution and pathogenic mechanisms of the rice sheath blight pathogen.</title>
        <authorList>
            <person name="Zheng A."/>
            <person name="Lin R."/>
            <person name="Xu L."/>
            <person name="Qin P."/>
            <person name="Tang C."/>
            <person name="Ai P."/>
            <person name="Zhang D."/>
            <person name="Liu Y."/>
            <person name="Sun Z."/>
            <person name="Feng H."/>
            <person name="Wang Y."/>
            <person name="Chen Y."/>
            <person name="Liang X."/>
            <person name="Fu R."/>
            <person name="Li Q."/>
            <person name="Zhang J."/>
            <person name="Yu X."/>
            <person name="Xie Z."/>
            <person name="Ding L."/>
            <person name="Guan P."/>
            <person name="Tang J."/>
            <person name="Liang Y."/>
            <person name="Wang S."/>
            <person name="Deng Q."/>
            <person name="Li S."/>
            <person name="Zhu J."/>
            <person name="Wang L."/>
            <person name="Liu H."/>
            <person name="Li P."/>
        </authorList>
    </citation>
    <scope>NUCLEOTIDE SEQUENCE [LARGE SCALE GENOMIC DNA]</scope>
    <source>
        <strain evidence="2">AG-1 IA</strain>
    </source>
</reference>
<comment type="caution">
    <text evidence="1">The sequence shown here is derived from an EMBL/GenBank/DDBJ whole genome shotgun (WGS) entry which is preliminary data.</text>
</comment>